<protein>
    <recommendedName>
        <fullName evidence="3">Helix-turn-helix domain-containing protein</fullName>
    </recommendedName>
</protein>
<dbReference type="Proteomes" id="UP000239735">
    <property type="component" value="Unassembled WGS sequence"/>
</dbReference>
<reference evidence="2" key="1">
    <citation type="submission" date="2018-02" db="EMBL/GenBank/DDBJ databases">
        <authorList>
            <person name="Hausmann B."/>
        </authorList>
    </citation>
    <scope>NUCLEOTIDE SEQUENCE [LARGE SCALE GENOMIC DNA]</scope>
    <source>
        <strain evidence="2">Peat soil MAG SbA5</strain>
    </source>
</reference>
<dbReference type="AlphaFoldDB" id="A0A2N9LDL3"/>
<sequence length="57" mass="6750">MSTRRISVREAANRRGCSLKWIYDLLYTGKLKGEKLGNLWQIDVKSLESVRRRRGRK</sequence>
<accession>A0A2N9LDL3</accession>
<organism evidence="1 2">
    <name type="scientific">Candidatus Sulfuritelmatomonas gaucii</name>
    <dbReference type="NCBI Taxonomy" id="2043161"/>
    <lineage>
        <taxon>Bacteria</taxon>
        <taxon>Pseudomonadati</taxon>
        <taxon>Acidobacteriota</taxon>
        <taxon>Terriglobia</taxon>
        <taxon>Terriglobales</taxon>
        <taxon>Acidobacteriaceae</taxon>
        <taxon>Candidatus Sulfuritelmatomonas</taxon>
    </lineage>
</organism>
<evidence type="ECO:0000313" key="2">
    <source>
        <dbReference type="Proteomes" id="UP000239735"/>
    </source>
</evidence>
<name>A0A2N9LDL3_9BACT</name>
<evidence type="ECO:0008006" key="3">
    <source>
        <dbReference type="Google" id="ProtNLM"/>
    </source>
</evidence>
<gene>
    <name evidence="1" type="ORF">SBA5_300005</name>
</gene>
<proteinExistence type="predicted"/>
<dbReference type="EMBL" id="OKRB01000087">
    <property type="protein sequence ID" value="SPE21361.1"/>
    <property type="molecule type" value="Genomic_DNA"/>
</dbReference>
<evidence type="ECO:0000313" key="1">
    <source>
        <dbReference type="EMBL" id="SPE21361.1"/>
    </source>
</evidence>